<organism evidence="2 3">
    <name type="scientific">Fusarium venenatum</name>
    <dbReference type="NCBI Taxonomy" id="56646"/>
    <lineage>
        <taxon>Eukaryota</taxon>
        <taxon>Fungi</taxon>
        <taxon>Dikarya</taxon>
        <taxon>Ascomycota</taxon>
        <taxon>Pezizomycotina</taxon>
        <taxon>Sordariomycetes</taxon>
        <taxon>Hypocreomycetidae</taxon>
        <taxon>Hypocreales</taxon>
        <taxon>Nectriaceae</taxon>
        <taxon>Fusarium</taxon>
    </lineage>
</organism>
<reference evidence="3" key="1">
    <citation type="submission" date="2014-10" db="EMBL/GenBank/DDBJ databases">
        <authorList>
            <person name="King R."/>
        </authorList>
    </citation>
    <scope>NUCLEOTIDE SEQUENCE [LARGE SCALE GENOMIC DNA]</scope>
    <source>
        <strain evidence="3">A3/5</strain>
    </source>
</reference>
<protein>
    <submittedName>
        <fullName evidence="2">Uncharacterized protein</fullName>
    </submittedName>
</protein>
<dbReference type="EMBL" id="LN649229">
    <property type="protein sequence ID" value="CEI67517.1"/>
    <property type="molecule type" value="Genomic_DNA"/>
</dbReference>
<dbReference type="AlphaFoldDB" id="A0A2L2TR15"/>
<keyword evidence="1" id="KW-1133">Transmembrane helix</keyword>
<evidence type="ECO:0000256" key="1">
    <source>
        <dbReference type="SAM" id="Phobius"/>
    </source>
</evidence>
<feature type="transmembrane region" description="Helical" evidence="1">
    <location>
        <begin position="119"/>
        <end position="141"/>
    </location>
</feature>
<dbReference type="Proteomes" id="UP000245910">
    <property type="component" value="Chromosome I"/>
</dbReference>
<evidence type="ECO:0000313" key="3">
    <source>
        <dbReference type="Proteomes" id="UP000245910"/>
    </source>
</evidence>
<evidence type="ECO:0000313" key="2">
    <source>
        <dbReference type="EMBL" id="CEI67517.1"/>
    </source>
</evidence>
<dbReference type="STRING" id="56646.A0A2L2TR15"/>
<name>A0A2L2TR15_9HYPO</name>
<dbReference type="PANTHER" id="PTHR35394">
    <property type="entry name" value="DUF3176 DOMAIN-CONTAINING PROTEIN"/>
    <property type="match status" value="1"/>
</dbReference>
<dbReference type="PANTHER" id="PTHR35394:SF5">
    <property type="entry name" value="DUF3176 DOMAIN-CONTAINING PROTEIN"/>
    <property type="match status" value="1"/>
</dbReference>
<proteinExistence type="predicted"/>
<keyword evidence="3" id="KW-1185">Reference proteome</keyword>
<keyword evidence="1" id="KW-0812">Transmembrane</keyword>
<keyword evidence="1" id="KW-0472">Membrane</keyword>
<accession>A0A2L2TR15</accession>
<sequence>MSQNVTVPADCIVELPEEIVASLKREFRDTYNTTCCVGDEPRWSQMECNQYGGGSSESHLATLMTNKTTSISAINKAMDSIDTRVTNEIREVGKGPFGGPHPKVKGVVWETRACVHIEWYWLIFPGALLIMCGILLATIMVTNAKKKHVWKNSILPFLLKDHPGIQSLSMKGVAKVADCYEVKMETENTA</sequence>